<gene>
    <name evidence="1" type="primary">yabP</name>
    <name evidence="1" type="ORF">CS063_10830</name>
</gene>
<name>A0AC61DAT5_9FIRM</name>
<protein>
    <submittedName>
        <fullName evidence="1">Sporulation protein YabP</fullName>
    </submittedName>
</protein>
<accession>A0AC61DAT5</accession>
<keyword evidence="2" id="KW-1185">Reference proteome</keyword>
<evidence type="ECO:0000313" key="2">
    <source>
        <dbReference type="Proteomes" id="UP000224460"/>
    </source>
</evidence>
<comment type="caution">
    <text evidence="1">The sequence shown here is derived from an EMBL/GenBank/DDBJ whole genome shotgun (WGS) entry which is preliminary data.</text>
</comment>
<reference evidence="1" key="1">
    <citation type="submission" date="2017-10" db="EMBL/GenBank/DDBJ databases">
        <title>Genome sequence of cellulolytic Lachnospiraceae bacterium XHS1971 isolated from hotspring sediment.</title>
        <authorList>
            <person name="Vasudevan G."/>
            <person name="Joshi A.J."/>
            <person name="Hivarkar S."/>
            <person name="Lanjekar V.B."/>
            <person name="Dhakephalkar P.K."/>
            <person name="Dagar S."/>
        </authorList>
    </citation>
    <scope>NUCLEOTIDE SEQUENCE</scope>
    <source>
        <strain evidence="1">XHS1971</strain>
    </source>
</reference>
<organism evidence="1 2">
    <name type="scientific">Sporanaerobium hydrogeniformans</name>
    <dbReference type="NCBI Taxonomy" id="3072179"/>
    <lineage>
        <taxon>Bacteria</taxon>
        <taxon>Bacillati</taxon>
        <taxon>Bacillota</taxon>
        <taxon>Clostridia</taxon>
        <taxon>Lachnospirales</taxon>
        <taxon>Lachnospiraceae</taxon>
        <taxon>Sporanaerobium</taxon>
    </lineage>
</organism>
<proteinExistence type="predicted"/>
<sequence length="93" mass="10682">MDEKISRKHVVTLTDRHKLTLTGVTDVFSFDEEAVELETIEGYIEIKGEDLHIIKMNIDDGEMIIEGLIAELIYHETQTSNKKKSSIMSKLFK</sequence>
<evidence type="ECO:0000313" key="1">
    <source>
        <dbReference type="EMBL" id="PHV70366.1"/>
    </source>
</evidence>
<dbReference type="EMBL" id="PEDL01000011">
    <property type="protein sequence ID" value="PHV70366.1"/>
    <property type="molecule type" value="Genomic_DNA"/>
</dbReference>
<dbReference type="Proteomes" id="UP000224460">
    <property type="component" value="Unassembled WGS sequence"/>
</dbReference>